<evidence type="ECO:0000313" key="1">
    <source>
        <dbReference type="EMBL" id="KAK7030793.1"/>
    </source>
</evidence>
<dbReference type="EMBL" id="JAWWNJ010000025">
    <property type="protein sequence ID" value="KAK7030793.1"/>
    <property type="molecule type" value="Genomic_DNA"/>
</dbReference>
<gene>
    <name evidence="1" type="ORF">R3P38DRAFT_3188492</name>
</gene>
<name>A0AAW0BV95_9AGAR</name>
<proteinExistence type="predicted"/>
<comment type="caution">
    <text evidence="1">The sequence shown here is derived from an EMBL/GenBank/DDBJ whole genome shotgun (WGS) entry which is preliminary data.</text>
</comment>
<keyword evidence="2" id="KW-1185">Reference proteome</keyword>
<accession>A0AAW0BV95</accession>
<dbReference type="Proteomes" id="UP001362999">
    <property type="component" value="Unassembled WGS sequence"/>
</dbReference>
<evidence type="ECO:0000313" key="2">
    <source>
        <dbReference type="Proteomes" id="UP001362999"/>
    </source>
</evidence>
<dbReference type="AlphaFoldDB" id="A0AAW0BV95"/>
<sequence length="226" mass="25154">MSKSFLPVQSVTHELEARDHHIRTHIPLERPSHPRSPCINPRLGAPLILLPPAPPLPLYTPQLGVNVAVRRQLQKPDRARCRGLTRDVGGREDSDMLAPLRTKRSLRYKTERGSKGIWRRRIGAPSTRSTRSYPQVALKSCFRGGSIPAPSGHAGARLLRAFETGLIGAYHTNAIMQGGVRSFVWEMSSLFGRPAVEFERSANNAVAKIGRVLGCPWLSEYWVLAR</sequence>
<reference evidence="1 2" key="1">
    <citation type="journal article" date="2024" name="J Genomics">
        <title>Draft genome sequencing and assembly of Favolaschia claudopus CIRM-BRFM 2984 isolated from oak limbs.</title>
        <authorList>
            <person name="Navarro D."/>
            <person name="Drula E."/>
            <person name="Chaduli D."/>
            <person name="Cazenave R."/>
            <person name="Ahrendt S."/>
            <person name="Wang J."/>
            <person name="Lipzen A."/>
            <person name="Daum C."/>
            <person name="Barry K."/>
            <person name="Grigoriev I.V."/>
            <person name="Favel A."/>
            <person name="Rosso M.N."/>
            <person name="Martin F."/>
        </authorList>
    </citation>
    <scope>NUCLEOTIDE SEQUENCE [LARGE SCALE GENOMIC DNA]</scope>
    <source>
        <strain evidence="1 2">CIRM-BRFM 2984</strain>
    </source>
</reference>
<protein>
    <submittedName>
        <fullName evidence="1">Uncharacterized protein</fullName>
    </submittedName>
</protein>
<organism evidence="1 2">
    <name type="scientific">Favolaschia claudopus</name>
    <dbReference type="NCBI Taxonomy" id="2862362"/>
    <lineage>
        <taxon>Eukaryota</taxon>
        <taxon>Fungi</taxon>
        <taxon>Dikarya</taxon>
        <taxon>Basidiomycota</taxon>
        <taxon>Agaricomycotina</taxon>
        <taxon>Agaricomycetes</taxon>
        <taxon>Agaricomycetidae</taxon>
        <taxon>Agaricales</taxon>
        <taxon>Marasmiineae</taxon>
        <taxon>Mycenaceae</taxon>
        <taxon>Favolaschia</taxon>
    </lineage>
</organism>